<dbReference type="AlphaFoldDB" id="A0A0E9V9X6"/>
<evidence type="ECO:0000313" key="1">
    <source>
        <dbReference type="EMBL" id="JAH74245.1"/>
    </source>
</evidence>
<reference evidence="1" key="1">
    <citation type="submission" date="2014-11" db="EMBL/GenBank/DDBJ databases">
        <authorList>
            <person name="Amaro Gonzalez C."/>
        </authorList>
    </citation>
    <scope>NUCLEOTIDE SEQUENCE</scope>
</reference>
<dbReference type="EMBL" id="GBXM01034332">
    <property type="protein sequence ID" value="JAH74245.1"/>
    <property type="molecule type" value="Transcribed_RNA"/>
</dbReference>
<protein>
    <submittedName>
        <fullName evidence="1">Uncharacterized protein</fullName>
    </submittedName>
</protein>
<sequence>MIQPVNHGTKVEITQISLQKTMNRSFSVKDTRYDDFEVCVYPRFGQGLATVSIAETVRLLISANVNNKNKKKLNVLSGARFNALLQT</sequence>
<name>A0A0E9V9X6_ANGAN</name>
<proteinExistence type="predicted"/>
<organism evidence="1">
    <name type="scientific">Anguilla anguilla</name>
    <name type="common">European freshwater eel</name>
    <name type="synonym">Muraena anguilla</name>
    <dbReference type="NCBI Taxonomy" id="7936"/>
    <lineage>
        <taxon>Eukaryota</taxon>
        <taxon>Metazoa</taxon>
        <taxon>Chordata</taxon>
        <taxon>Craniata</taxon>
        <taxon>Vertebrata</taxon>
        <taxon>Euteleostomi</taxon>
        <taxon>Actinopterygii</taxon>
        <taxon>Neopterygii</taxon>
        <taxon>Teleostei</taxon>
        <taxon>Anguilliformes</taxon>
        <taxon>Anguillidae</taxon>
        <taxon>Anguilla</taxon>
    </lineage>
</organism>
<accession>A0A0E9V9X6</accession>
<reference evidence="1" key="2">
    <citation type="journal article" date="2015" name="Fish Shellfish Immunol.">
        <title>Early steps in the European eel (Anguilla anguilla)-Vibrio vulnificus interaction in the gills: Role of the RtxA13 toxin.</title>
        <authorList>
            <person name="Callol A."/>
            <person name="Pajuelo D."/>
            <person name="Ebbesson L."/>
            <person name="Teles M."/>
            <person name="MacKenzie S."/>
            <person name="Amaro C."/>
        </authorList>
    </citation>
    <scope>NUCLEOTIDE SEQUENCE</scope>
</reference>